<dbReference type="PANTHER" id="PTHR33116:SF86">
    <property type="entry name" value="REVERSE TRANSCRIPTASE DOMAIN-CONTAINING PROTEIN"/>
    <property type="match status" value="1"/>
</dbReference>
<dbReference type="PANTHER" id="PTHR33116">
    <property type="entry name" value="REVERSE TRANSCRIPTASE ZINC-BINDING DOMAIN-CONTAINING PROTEIN-RELATED-RELATED"/>
    <property type="match status" value="1"/>
</dbReference>
<evidence type="ECO:0000313" key="1">
    <source>
        <dbReference type="EMBL" id="GAA0145641.1"/>
    </source>
</evidence>
<name>A0AAV3P4G0_LITER</name>
<gene>
    <name evidence="1" type="ORF">LIER_36157</name>
</gene>
<comment type="caution">
    <text evidence="1">The sequence shown here is derived from an EMBL/GenBank/DDBJ whole genome shotgun (WGS) entry which is preliminary data.</text>
</comment>
<dbReference type="AlphaFoldDB" id="A0AAV3P4G0"/>
<organism evidence="1 2">
    <name type="scientific">Lithospermum erythrorhizon</name>
    <name type="common">Purple gromwell</name>
    <name type="synonym">Lithospermum officinale var. erythrorhizon</name>
    <dbReference type="NCBI Taxonomy" id="34254"/>
    <lineage>
        <taxon>Eukaryota</taxon>
        <taxon>Viridiplantae</taxon>
        <taxon>Streptophyta</taxon>
        <taxon>Embryophyta</taxon>
        <taxon>Tracheophyta</taxon>
        <taxon>Spermatophyta</taxon>
        <taxon>Magnoliopsida</taxon>
        <taxon>eudicotyledons</taxon>
        <taxon>Gunneridae</taxon>
        <taxon>Pentapetalae</taxon>
        <taxon>asterids</taxon>
        <taxon>lamiids</taxon>
        <taxon>Boraginales</taxon>
        <taxon>Boraginaceae</taxon>
        <taxon>Boraginoideae</taxon>
        <taxon>Lithospermeae</taxon>
        <taxon>Lithospermum</taxon>
    </lineage>
</organism>
<accession>A0AAV3P4G0</accession>
<protein>
    <submittedName>
        <fullName evidence="1">Uncharacterized protein</fullName>
    </submittedName>
</protein>
<reference evidence="1 2" key="1">
    <citation type="submission" date="2024-01" db="EMBL/GenBank/DDBJ databases">
        <title>The complete chloroplast genome sequence of Lithospermum erythrorhizon: insights into the phylogenetic relationship among Boraginaceae species and the maternal lineages of purple gromwells.</title>
        <authorList>
            <person name="Okada T."/>
            <person name="Watanabe K."/>
        </authorList>
    </citation>
    <scope>NUCLEOTIDE SEQUENCE [LARGE SCALE GENOMIC DNA]</scope>
</reference>
<dbReference type="Proteomes" id="UP001454036">
    <property type="component" value="Unassembled WGS sequence"/>
</dbReference>
<keyword evidence="2" id="KW-1185">Reference proteome</keyword>
<sequence>MREVQDQGKYIGLPSYIGRSKKEVFGYLLTKVDEHIKRWKGKLLSQARMSSDKERGIHWKSWSYQCEEKFEGGLGFKDLGCMNLALLAKQGWRVTTKQASLLAKLLKRRYYRRSTFLHAKLRSNPSFGWRSLLEGWRILCAGVR</sequence>
<evidence type="ECO:0000313" key="2">
    <source>
        <dbReference type="Proteomes" id="UP001454036"/>
    </source>
</evidence>
<dbReference type="EMBL" id="BAABME010016365">
    <property type="protein sequence ID" value="GAA0145641.1"/>
    <property type="molecule type" value="Genomic_DNA"/>
</dbReference>
<proteinExistence type="predicted"/>